<evidence type="ECO:0000313" key="3">
    <source>
        <dbReference type="EMBL" id="CAF1058259.1"/>
    </source>
</evidence>
<dbReference type="Gene3D" id="3.90.1580.10">
    <property type="entry name" value="paralog of FGE (formylglycine-generating enzyme)"/>
    <property type="match status" value="1"/>
</dbReference>
<gene>
    <name evidence="1" type="ORF">BJG266_LOCUS2124</name>
    <name evidence="2" type="ORF">QVE165_LOCUS13505</name>
    <name evidence="3" type="ORF">QVE165_LOCUS18009</name>
</gene>
<dbReference type="OrthoDB" id="659at2759"/>
<evidence type="ECO:0000313" key="2">
    <source>
        <dbReference type="EMBL" id="CAF0974293.1"/>
    </source>
</evidence>
<comment type="caution">
    <text evidence="2">The sequence shown here is derived from an EMBL/GenBank/DDBJ whole genome shotgun (WGS) entry which is preliminary data.</text>
</comment>
<dbReference type="EMBL" id="CAJNOI010000005">
    <property type="protein sequence ID" value="CAF0745670.1"/>
    <property type="molecule type" value="Genomic_DNA"/>
</dbReference>
<accession>A0A814EZC8</accession>
<name>A0A814EZC8_9BILA</name>
<dbReference type="Proteomes" id="UP000663832">
    <property type="component" value="Unassembled WGS sequence"/>
</dbReference>
<proteinExistence type="predicted"/>
<organism evidence="2 4">
    <name type="scientific">Adineta steineri</name>
    <dbReference type="NCBI Taxonomy" id="433720"/>
    <lineage>
        <taxon>Eukaryota</taxon>
        <taxon>Metazoa</taxon>
        <taxon>Spiralia</taxon>
        <taxon>Gnathifera</taxon>
        <taxon>Rotifera</taxon>
        <taxon>Eurotatoria</taxon>
        <taxon>Bdelloidea</taxon>
        <taxon>Adinetida</taxon>
        <taxon>Adinetidae</taxon>
        <taxon>Adineta</taxon>
    </lineage>
</organism>
<reference evidence="2" key="1">
    <citation type="submission" date="2021-02" db="EMBL/GenBank/DDBJ databases">
        <authorList>
            <person name="Nowell W R."/>
        </authorList>
    </citation>
    <scope>NUCLEOTIDE SEQUENCE</scope>
</reference>
<dbReference type="Proteomes" id="UP000663877">
    <property type="component" value="Unassembled WGS sequence"/>
</dbReference>
<evidence type="ECO:0000313" key="4">
    <source>
        <dbReference type="Proteomes" id="UP000663832"/>
    </source>
</evidence>
<sequence>MITLEKSEVTLGKPIDWPSFGWDNEYGTEKRIVEPFSASSMLISNKEFYQFVIASGYTQQRYWSNDG</sequence>
<evidence type="ECO:0000313" key="1">
    <source>
        <dbReference type="EMBL" id="CAF0745670.1"/>
    </source>
</evidence>
<dbReference type="PANTHER" id="PTHR23150:SF26">
    <property type="entry name" value="GENERIC METHYLTRANSFERASE"/>
    <property type="match status" value="1"/>
</dbReference>
<dbReference type="InterPro" id="IPR051043">
    <property type="entry name" value="Sulfatase_Mod_Factor_Kinase"/>
</dbReference>
<dbReference type="EMBL" id="CAJNOM010000069">
    <property type="protein sequence ID" value="CAF0974293.1"/>
    <property type="molecule type" value="Genomic_DNA"/>
</dbReference>
<dbReference type="InterPro" id="IPR042095">
    <property type="entry name" value="SUMF_sf"/>
</dbReference>
<dbReference type="GO" id="GO:0120147">
    <property type="term" value="F:formylglycine-generating oxidase activity"/>
    <property type="evidence" value="ECO:0007669"/>
    <property type="project" value="TreeGrafter"/>
</dbReference>
<dbReference type="PANTHER" id="PTHR23150">
    <property type="entry name" value="SULFATASE MODIFYING FACTOR 1, 2"/>
    <property type="match status" value="1"/>
</dbReference>
<dbReference type="AlphaFoldDB" id="A0A814EZC8"/>
<keyword evidence="4" id="KW-1185">Reference proteome</keyword>
<dbReference type="InterPro" id="IPR016187">
    <property type="entry name" value="CTDL_fold"/>
</dbReference>
<dbReference type="EMBL" id="CAJNOM010000105">
    <property type="protein sequence ID" value="CAF1058259.1"/>
    <property type="molecule type" value="Genomic_DNA"/>
</dbReference>
<protein>
    <submittedName>
        <fullName evidence="2">Uncharacterized protein</fullName>
    </submittedName>
</protein>
<dbReference type="SUPFAM" id="SSF56436">
    <property type="entry name" value="C-type lectin-like"/>
    <property type="match status" value="1"/>
</dbReference>